<dbReference type="InterPro" id="IPR050864">
    <property type="entry name" value="Bacterial_PTS_Sugar_Transport"/>
</dbReference>
<dbReference type="InterPro" id="IPR004715">
    <property type="entry name" value="PTS_IIA_fruc"/>
</dbReference>
<keyword evidence="4" id="KW-0597">Phosphoprotein</keyword>
<evidence type="ECO:0000256" key="4">
    <source>
        <dbReference type="ARBA" id="ARBA00022553"/>
    </source>
</evidence>
<feature type="transmembrane region" description="Helical" evidence="11">
    <location>
        <begin position="558"/>
        <end position="577"/>
    </location>
</feature>
<evidence type="ECO:0000259" key="14">
    <source>
        <dbReference type="PROSITE" id="PS51104"/>
    </source>
</evidence>
<dbReference type="Gene3D" id="3.40.50.2300">
    <property type="match status" value="1"/>
</dbReference>
<dbReference type="Pfam" id="PF00359">
    <property type="entry name" value="PTS_EIIA_2"/>
    <property type="match status" value="1"/>
</dbReference>
<feature type="transmembrane region" description="Helical" evidence="11">
    <location>
        <begin position="498"/>
        <end position="521"/>
    </location>
</feature>
<dbReference type="InterPro" id="IPR013014">
    <property type="entry name" value="PTS_EIIC_2"/>
</dbReference>
<keyword evidence="9 11" id="KW-1133">Transmembrane helix</keyword>
<evidence type="ECO:0000259" key="13">
    <source>
        <dbReference type="PROSITE" id="PS51099"/>
    </source>
</evidence>
<name>A0ABR7K9L2_9FIRM</name>
<evidence type="ECO:0000256" key="7">
    <source>
        <dbReference type="ARBA" id="ARBA00022683"/>
    </source>
</evidence>
<feature type="domain" description="PTS EIIB type-2" evidence="13">
    <location>
        <begin position="164"/>
        <end position="259"/>
    </location>
</feature>
<keyword evidence="16" id="KW-1185">Reference proteome</keyword>
<dbReference type="PROSITE" id="PS51099">
    <property type="entry name" value="PTS_EIIB_TYPE_2"/>
    <property type="match status" value="1"/>
</dbReference>
<keyword evidence="7" id="KW-0598">Phosphotransferase system</keyword>
<feature type="domain" description="PTS EIIC type-2" evidence="14">
    <location>
        <begin position="283"/>
        <end position="623"/>
    </location>
</feature>
<dbReference type="PROSITE" id="PS51104">
    <property type="entry name" value="PTS_EIIC_TYPE_2"/>
    <property type="match status" value="1"/>
</dbReference>
<dbReference type="EMBL" id="JACRWG010000007">
    <property type="protein sequence ID" value="MBC6009294.1"/>
    <property type="molecule type" value="Genomic_DNA"/>
</dbReference>
<dbReference type="NCBIfam" id="TIGR00848">
    <property type="entry name" value="fruA"/>
    <property type="match status" value="1"/>
</dbReference>
<keyword evidence="6" id="KW-0808">Transferase</keyword>
<keyword evidence="8 11" id="KW-0812">Transmembrane</keyword>
<dbReference type="InterPro" id="IPR006327">
    <property type="entry name" value="PTS_IIC_fruc"/>
</dbReference>
<feature type="transmembrane region" description="Helical" evidence="11">
    <location>
        <begin position="376"/>
        <end position="398"/>
    </location>
</feature>
<dbReference type="NCBIfam" id="TIGR00829">
    <property type="entry name" value="FRU"/>
    <property type="match status" value="1"/>
</dbReference>
<keyword evidence="3" id="KW-1003">Cell membrane</keyword>
<sequence>MKITDLMSKEAIKIHGHASSKMDAIEQMVSLMYRQGNVSDKEVYKEAVIKRENLSTTGMVDGIAIPHARTNAITQAGIAAMTLPEGVDYESMDGQPTTLIFLIAAPDNGDNVHLQVLSELSTLLMDHDFCEDLKNAGSPEEFLSIIDLAQSEKHEAETVEHPEVLAVTACPTGIAHTYMAAEALEKKAKEMGVSIKVETQGSIGVKNELTQEDIENAKGVIIAADKNISLNRFNGLPLYSCPVARGIDEPEKLIQIILDEQAPVYKGGKVKVENNQEKGWRIPYKHLMNGFSHALPILVAAGFISVLTYSFTFNNTQYFDILNVLGNILHLFVLPVFSGYIAMSIADRPALGPGLVCGYIAYSGYSLKWTYNPYDALANSSGFLGAIVGGFLAGYLVLAVKRLFKNVPDMFDGIKPVLLYPVLGVLASGIAMTVLNTYLVKGHAFIINRLYDLPLISVVIIGASLGAMMSIDMGGPINKFAYLFANALVFTEASNSDVIMAAVMGAGMIPPLAIGFSTLIFKERWTKEERGTTLKNIIMGLSFVSEGAIPFMKKDQKHILPACILGSFITGALSAYYKCGIKVPHGGIWVIYLMTNPFKYVIALLAGTIVAGLIITFTHKSEN</sequence>
<dbReference type="RefSeq" id="WP_187011840.1">
    <property type="nucleotide sequence ID" value="NZ_JACRWG010000007.1"/>
</dbReference>
<feature type="domain" description="PTS EIIA type-2" evidence="12">
    <location>
        <begin position="5"/>
        <end position="149"/>
    </location>
</feature>
<feature type="transmembrane region" description="Helical" evidence="11">
    <location>
        <begin position="451"/>
        <end position="471"/>
    </location>
</feature>
<dbReference type="InterPro" id="IPR003501">
    <property type="entry name" value="PTS_EIIB_2/3"/>
</dbReference>
<evidence type="ECO:0000256" key="5">
    <source>
        <dbReference type="ARBA" id="ARBA00022597"/>
    </source>
</evidence>
<evidence type="ECO:0000256" key="11">
    <source>
        <dbReference type="SAM" id="Phobius"/>
    </source>
</evidence>
<evidence type="ECO:0000256" key="10">
    <source>
        <dbReference type="ARBA" id="ARBA00023136"/>
    </source>
</evidence>
<dbReference type="CDD" id="cd05569">
    <property type="entry name" value="PTS_IIB_fructose"/>
    <property type="match status" value="1"/>
</dbReference>
<evidence type="ECO:0000256" key="9">
    <source>
        <dbReference type="ARBA" id="ARBA00022989"/>
    </source>
</evidence>
<dbReference type="PANTHER" id="PTHR30505:SF28">
    <property type="entry name" value="PTS SYSTEM 2-O-ALPHA-MANNOSYL-D-GLYCERATE-SPECIFIC EIIABC COMPONENT"/>
    <property type="match status" value="1"/>
</dbReference>
<organism evidence="15 16">
    <name type="scientific">Catenibacterium faecis</name>
    <dbReference type="NCBI Taxonomy" id="2764323"/>
    <lineage>
        <taxon>Bacteria</taxon>
        <taxon>Bacillati</taxon>
        <taxon>Bacillota</taxon>
        <taxon>Erysipelotrichia</taxon>
        <taxon>Erysipelotrichales</taxon>
        <taxon>Coprobacillaceae</taxon>
        <taxon>Catenibacterium</taxon>
    </lineage>
</organism>
<gene>
    <name evidence="15" type="ORF">H8909_03380</name>
</gene>
<feature type="transmembrane region" description="Helical" evidence="11">
    <location>
        <begin position="291"/>
        <end position="312"/>
    </location>
</feature>
<comment type="subcellular location">
    <subcellularLocation>
        <location evidence="1">Cell inner membrane</location>
        <topology evidence="1">Multi-pass membrane protein</topology>
    </subcellularLocation>
</comment>
<keyword evidence="2" id="KW-0813">Transport</keyword>
<keyword evidence="5 15" id="KW-0762">Sugar transport</keyword>
<keyword evidence="10 11" id="KW-0472">Membrane</keyword>
<evidence type="ECO:0000256" key="3">
    <source>
        <dbReference type="ARBA" id="ARBA00022475"/>
    </source>
</evidence>
<dbReference type="PROSITE" id="PS51094">
    <property type="entry name" value="PTS_EIIA_TYPE_2"/>
    <property type="match status" value="1"/>
</dbReference>
<evidence type="ECO:0000256" key="1">
    <source>
        <dbReference type="ARBA" id="ARBA00004429"/>
    </source>
</evidence>
<dbReference type="Pfam" id="PF02302">
    <property type="entry name" value="PTS_IIB"/>
    <property type="match status" value="1"/>
</dbReference>
<dbReference type="InterPro" id="IPR002178">
    <property type="entry name" value="PTS_EIIA_type-2_dom"/>
</dbReference>
<reference evidence="15 16" key="1">
    <citation type="submission" date="2020-08" db="EMBL/GenBank/DDBJ databases">
        <authorList>
            <person name="Liu C."/>
            <person name="Sun Q."/>
        </authorList>
    </citation>
    <scope>NUCLEOTIDE SEQUENCE [LARGE SCALE GENOMIC DNA]</scope>
    <source>
        <strain evidence="15 16">NSJ-22</strain>
    </source>
</reference>
<protein>
    <submittedName>
        <fullName evidence="15">PTS sugar transporter subunit IIA</fullName>
    </submittedName>
</protein>
<evidence type="ECO:0000256" key="2">
    <source>
        <dbReference type="ARBA" id="ARBA00022448"/>
    </source>
</evidence>
<proteinExistence type="predicted"/>
<accession>A0ABR7K9L2</accession>
<comment type="caution">
    <text evidence="15">The sequence shown here is derived from an EMBL/GenBank/DDBJ whole genome shotgun (WGS) entry which is preliminary data.</text>
</comment>
<evidence type="ECO:0000256" key="8">
    <source>
        <dbReference type="ARBA" id="ARBA00022692"/>
    </source>
</evidence>
<feature type="transmembrane region" description="Helical" evidence="11">
    <location>
        <begin position="324"/>
        <end position="343"/>
    </location>
</feature>
<dbReference type="InterPro" id="IPR016152">
    <property type="entry name" value="PTrfase/Anion_transptr"/>
</dbReference>
<evidence type="ECO:0000259" key="12">
    <source>
        <dbReference type="PROSITE" id="PS51094"/>
    </source>
</evidence>
<dbReference type="SUPFAM" id="SSF55804">
    <property type="entry name" value="Phoshotransferase/anion transport protein"/>
    <property type="match status" value="1"/>
</dbReference>
<dbReference type="NCBIfam" id="TIGR01427">
    <property type="entry name" value="PTS_IIC_fructo"/>
    <property type="match status" value="1"/>
</dbReference>
<evidence type="ECO:0000313" key="16">
    <source>
        <dbReference type="Proteomes" id="UP000603474"/>
    </source>
</evidence>
<dbReference type="PANTHER" id="PTHR30505">
    <property type="entry name" value="FRUCTOSE-LIKE PERMEASE"/>
    <property type="match status" value="1"/>
</dbReference>
<dbReference type="InterPro" id="IPR036095">
    <property type="entry name" value="PTS_EIIB-like_sf"/>
</dbReference>
<dbReference type="SUPFAM" id="SSF52794">
    <property type="entry name" value="PTS system IIB component-like"/>
    <property type="match status" value="1"/>
</dbReference>
<dbReference type="InterPro" id="IPR003353">
    <property type="entry name" value="PTS_IIB_fruc"/>
</dbReference>
<dbReference type="CDD" id="cd00211">
    <property type="entry name" value="PTS_IIA_fru"/>
    <property type="match status" value="1"/>
</dbReference>
<dbReference type="InterPro" id="IPR013011">
    <property type="entry name" value="PTS_EIIB_2"/>
</dbReference>
<dbReference type="Gene3D" id="3.40.930.10">
    <property type="entry name" value="Mannitol-specific EII, Chain A"/>
    <property type="match status" value="1"/>
</dbReference>
<feature type="transmembrane region" description="Helical" evidence="11">
    <location>
        <begin position="598"/>
        <end position="617"/>
    </location>
</feature>
<evidence type="ECO:0000313" key="15">
    <source>
        <dbReference type="EMBL" id="MBC6009294.1"/>
    </source>
</evidence>
<dbReference type="Proteomes" id="UP000603474">
    <property type="component" value="Unassembled WGS sequence"/>
</dbReference>
<feature type="transmembrane region" description="Helical" evidence="11">
    <location>
        <begin position="418"/>
        <end position="439"/>
    </location>
</feature>
<evidence type="ECO:0000256" key="6">
    <source>
        <dbReference type="ARBA" id="ARBA00022679"/>
    </source>
</evidence>